<dbReference type="Gene3D" id="1.10.287.180">
    <property type="entry name" value="Transcription elongation factor, GreA/GreB, N-terminal domain"/>
    <property type="match status" value="1"/>
</dbReference>
<feature type="domain" description="Transcription elongation factor GreA/GreB N-terminal" evidence="11">
    <location>
        <begin position="7"/>
        <end position="76"/>
    </location>
</feature>
<dbReference type="HAMAP" id="MF_00105">
    <property type="entry name" value="GreA_GreB"/>
    <property type="match status" value="1"/>
</dbReference>
<dbReference type="GO" id="GO:0003746">
    <property type="term" value="F:translation elongation factor activity"/>
    <property type="evidence" value="ECO:0007669"/>
    <property type="project" value="UniProtKB-KW"/>
</dbReference>
<dbReference type="InterPro" id="IPR028624">
    <property type="entry name" value="Tscrpt_elong_fac_GreA/B"/>
</dbReference>
<dbReference type="SUPFAM" id="SSF46557">
    <property type="entry name" value="GreA transcript cleavage protein, N-terminal domain"/>
    <property type="match status" value="1"/>
</dbReference>
<name>A0ABT9DFK7_9MOLU</name>
<dbReference type="PANTHER" id="PTHR30437">
    <property type="entry name" value="TRANSCRIPTION ELONGATION FACTOR GREA"/>
    <property type="match status" value="1"/>
</dbReference>
<accession>A0ABT9DFK7</accession>
<comment type="caution">
    <text evidence="12">The sequence shown here is derived from an EMBL/GenBank/DDBJ whole genome shotgun (WGS) entry which is preliminary data.</text>
</comment>
<dbReference type="PANTHER" id="PTHR30437:SF4">
    <property type="entry name" value="TRANSCRIPTION ELONGATION FACTOR GREA"/>
    <property type="match status" value="1"/>
</dbReference>
<evidence type="ECO:0000256" key="1">
    <source>
        <dbReference type="ARBA" id="ARBA00008213"/>
    </source>
</evidence>
<evidence type="ECO:0000256" key="4">
    <source>
        <dbReference type="ARBA" id="ARBA00023125"/>
    </source>
</evidence>
<organism evidence="12 13">
    <name type="scientific">Candidatus Phytoplasma melaleucae</name>
    <dbReference type="NCBI Taxonomy" id="2982630"/>
    <lineage>
        <taxon>Bacteria</taxon>
        <taxon>Bacillati</taxon>
        <taxon>Mycoplasmatota</taxon>
        <taxon>Mollicutes</taxon>
        <taxon>Acholeplasmatales</taxon>
        <taxon>Acholeplasmataceae</taxon>
        <taxon>Candidatus Phytoplasma</taxon>
    </lineage>
</organism>
<protein>
    <recommendedName>
        <fullName evidence="2 8">Transcription elongation factor GreA</fullName>
    </recommendedName>
    <alternativeName>
        <fullName evidence="7 8">Transcript cleavage factor GreA</fullName>
    </alternativeName>
</protein>
<dbReference type="InterPro" id="IPR018151">
    <property type="entry name" value="TF_GreA/GreB_CS"/>
</dbReference>
<keyword evidence="13" id="KW-1185">Reference proteome</keyword>
<keyword evidence="12" id="KW-0251">Elongation factor</keyword>
<keyword evidence="3 8" id="KW-0805">Transcription regulation</keyword>
<evidence type="ECO:0000256" key="5">
    <source>
        <dbReference type="ARBA" id="ARBA00023163"/>
    </source>
</evidence>
<reference evidence="12 13" key="1">
    <citation type="journal article" date="2023" name="Int. J. Syst. Evol. Microbiol.">
        <title>The observation of taxonomic boundaries for the 16SrII and 16SrXXV phytoplasmas using genome-based delimitation.</title>
        <authorList>
            <person name="Rodrigues Jardim B."/>
            <person name="Tran-Nguyen L.T.T."/>
            <person name="Gambley C."/>
            <person name="Al-Sadi A.M."/>
            <person name="Al-Subhi A.M."/>
            <person name="Foissac X."/>
            <person name="Salar P."/>
            <person name="Cai H."/>
            <person name="Yang J.Y."/>
            <person name="Davis R."/>
            <person name="Jones L."/>
            <person name="Rodoni B."/>
            <person name="Constable F.E."/>
        </authorList>
    </citation>
    <scope>NUCLEOTIDE SEQUENCE [LARGE SCALE GENOMIC DNA]</scope>
    <source>
        <strain evidence="12">BAWM-155c</strain>
    </source>
</reference>
<comment type="function">
    <text evidence="6 8 9">Necessary for efficient RNA polymerase transcription elongation past template-encoded arresting sites. The arresting sites in DNA have the property of trapping a certain fraction of elongating RNA polymerases that pass through, resulting in locked ternary complexes. Cleavage of the nascent transcript by cleavage factors such as GreA or GreB allows the resumption of elongation from the new 3'terminus. GreA releases sequences of 2 to 3 nucleotides.</text>
</comment>
<evidence type="ECO:0000259" key="11">
    <source>
        <dbReference type="Pfam" id="PF03449"/>
    </source>
</evidence>
<dbReference type="EMBL" id="JAOSID010000010">
    <property type="protein sequence ID" value="MDO8168250.1"/>
    <property type="molecule type" value="Genomic_DNA"/>
</dbReference>
<evidence type="ECO:0000256" key="8">
    <source>
        <dbReference type="HAMAP-Rule" id="MF_00105"/>
    </source>
</evidence>
<evidence type="ECO:0000256" key="6">
    <source>
        <dbReference type="ARBA" id="ARBA00024916"/>
    </source>
</evidence>
<dbReference type="InterPro" id="IPR001437">
    <property type="entry name" value="Tscrpt_elong_fac_GreA/B_C"/>
</dbReference>
<dbReference type="NCBIfam" id="NF001263">
    <property type="entry name" value="PRK00226.1-4"/>
    <property type="match status" value="1"/>
</dbReference>
<dbReference type="NCBIfam" id="TIGR01462">
    <property type="entry name" value="greA"/>
    <property type="match status" value="1"/>
</dbReference>
<evidence type="ECO:0000313" key="12">
    <source>
        <dbReference type="EMBL" id="MDO8168250.1"/>
    </source>
</evidence>
<evidence type="ECO:0000256" key="2">
    <source>
        <dbReference type="ARBA" id="ARBA00013729"/>
    </source>
</evidence>
<comment type="similarity">
    <text evidence="1 8 9">Belongs to the GreA/GreB family.</text>
</comment>
<dbReference type="InterPro" id="IPR022691">
    <property type="entry name" value="Tscrpt_elong_fac_GreA/B_N"/>
</dbReference>
<evidence type="ECO:0000256" key="9">
    <source>
        <dbReference type="RuleBase" id="RU000556"/>
    </source>
</evidence>
<dbReference type="SUPFAM" id="SSF54534">
    <property type="entry name" value="FKBP-like"/>
    <property type="match status" value="1"/>
</dbReference>
<sequence>MHKKNYKLTQSGMDKLKKELDYLTNVKRNENLESLKEAREQGDLSENADYSAARSEQIVIETRILEIKNILKNVQIINHSSENQEINIGNIVHLQFLDNMKERTLHLVGVFETDPFANKISIESPIGQGIQGHKIGDIVSIKTETNRNFKVKILKIE</sequence>
<dbReference type="PIRSF" id="PIRSF006092">
    <property type="entry name" value="GreA_GreB"/>
    <property type="match status" value="1"/>
</dbReference>
<dbReference type="InterPro" id="IPR036953">
    <property type="entry name" value="GreA/GreB_C_sf"/>
</dbReference>
<dbReference type="Gene3D" id="3.10.50.30">
    <property type="entry name" value="Transcription elongation factor, GreA/GreB, C-terminal domain"/>
    <property type="match status" value="1"/>
</dbReference>
<evidence type="ECO:0000313" key="13">
    <source>
        <dbReference type="Proteomes" id="UP001172036"/>
    </source>
</evidence>
<dbReference type="PROSITE" id="PS00829">
    <property type="entry name" value="GREAB_1"/>
    <property type="match status" value="1"/>
</dbReference>
<keyword evidence="5 8" id="KW-0804">Transcription</keyword>
<keyword evidence="12" id="KW-0648">Protein biosynthesis</keyword>
<dbReference type="InterPro" id="IPR023459">
    <property type="entry name" value="Tscrpt_elong_fac_GreA/B_fam"/>
</dbReference>
<keyword evidence="4 8" id="KW-0238">DNA-binding</keyword>
<dbReference type="RefSeq" id="WP_304515454.1">
    <property type="nucleotide sequence ID" value="NZ_JAOSID010000010.1"/>
</dbReference>
<dbReference type="InterPro" id="IPR036805">
    <property type="entry name" value="Tscrpt_elong_fac_GreA/B_N_sf"/>
</dbReference>
<dbReference type="Pfam" id="PF03449">
    <property type="entry name" value="GreA_GreB_N"/>
    <property type="match status" value="1"/>
</dbReference>
<evidence type="ECO:0000256" key="7">
    <source>
        <dbReference type="ARBA" id="ARBA00030776"/>
    </source>
</evidence>
<feature type="domain" description="Transcription elongation factor GreA/GreB C-terminal" evidence="10">
    <location>
        <begin position="83"/>
        <end position="157"/>
    </location>
</feature>
<evidence type="ECO:0000259" key="10">
    <source>
        <dbReference type="Pfam" id="PF01272"/>
    </source>
</evidence>
<evidence type="ECO:0000256" key="3">
    <source>
        <dbReference type="ARBA" id="ARBA00023015"/>
    </source>
</evidence>
<dbReference type="Proteomes" id="UP001172036">
    <property type="component" value="Unassembled WGS sequence"/>
</dbReference>
<proteinExistence type="inferred from homology"/>
<dbReference type="Pfam" id="PF01272">
    <property type="entry name" value="GreA_GreB"/>
    <property type="match status" value="1"/>
</dbReference>
<dbReference type="InterPro" id="IPR006359">
    <property type="entry name" value="Tscrpt_elong_fac_GreA"/>
</dbReference>
<gene>
    <name evidence="8 12" type="primary">greA</name>
    <name evidence="12" type="ORF">OC680_02030</name>
</gene>